<protein>
    <submittedName>
        <fullName evidence="6">Phospholipase, patatin family</fullName>
    </submittedName>
</protein>
<keyword evidence="1 4" id="KW-0378">Hydrolase</keyword>
<keyword evidence="2 4" id="KW-0442">Lipid degradation</keyword>
<evidence type="ECO:0000313" key="7">
    <source>
        <dbReference type="Proteomes" id="UP000004295"/>
    </source>
</evidence>
<feature type="short sequence motif" description="DGA/G" evidence="4">
    <location>
        <begin position="160"/>
        <end position="162"/>
    </location>
</feature>
<feature type="domain" description="PNPLA" evidence="5">
    <location>
        <begin position="15"/>
        <end position="173"/>
    </location>
</feature>
<dbReference type="Pfam" id="PF01734">
    <property type="entry name" value="Patatin"/>
    <property type="match status" value="1"/>
</dbReference>
<feature type="active site" description="Nucleophile" evidence="4">
    <location>
        <position position="48"/>
    </location>
</feature>
<dbReference type="InterPro" id="IPR050301">
    <property type="entry name" value="NTE"/>
</dbReference>
<keyword evidence="7" id="KW-1185">Reference proteome</keyword>
<feature type="short sequence motif" description="GXSXG" evidence="4">
    <location>
        <begin position="46"/>
        <end position="50"/>
    </location>
</feature>
<gene>
    <name evidence="6" type="ORF">POREN0001_0144</name>
</gene>
<feature type="active site" description="Proton acceptor" evidence="4">
    <location>
        <position position="160"/>
    </location>
</feature>
<dbReference type="GO" id="GO:0016787">
    <property type="term" value="F:hydrolase activity"/>
    <property type="evidence" value="ECO:0007669"/>
    <property type="project" value="UniProtKB-UniRule"/>
</dbReference>
<keyword evidence="3 4" id="KW-0443">Lipid metabolism</keyword>
<evidence type="ECO:0000313" key="6">
    <source>
        <dbReference type="EMBL" id="EEN82285.1"/>
    </source>
</evidence>
<reference evidence="6 7" key="1">
    <citation type="submission" date="2009-04" db="EMBL/GenBank/DDBJ databases">
        <authorList>
            <person name="Sebastian Y."/>
            <person name="Madupu R."/>
            <person name="Durkin A.S."/>
            <person name="Torralba M."/>
            <person name="Methe B."/>
            <person name="Sutton G.G."/>
            <person name="Strausberg R.L."/>
            <person name="Nelson K.E."/>
        </authorList>
    </citation>
    <scope>NUCLEOTIDE SEQUENCE [LARGE SCALE GENOMIC DNA]</scope>
    <source>
        <strain evidence="7">ATCC 35406 / BCRC 14492 / JCM 8526 / NCTC 13058 / HG 370</strain>
    </source>
</reference>
<comment type="caution">
    <text evidence="6">The sequence shown here is derived from an EMBL/GenBank/DDBJ whole genome shotgun (WGS) entry which is preliminary data.</text>
</comment>
<dbReference type="CDD" id="cd07205">
    <property type="entry name" value="Pat_PNPLA6_PNPLA7_NTE1_like"/>
    <property type="match status" value="1"/>
</dbReference>
<dbReference type="Gene3D" id="3.40.1090.10">
    <property type="entry name" value="Cytosolic phospholipase A2 catalytic domain"/>
    <property type="match status" value="1"/>
</dbReference>
<dbReference type="GO" id="GO:0016042">
    <property type="term" value="P:lipid catabolic process"/>
    <property type="evidence" value="ECO:0007669"/>
    <property type="project" value="UniProtKB-UniRule"/>
</dbReference>
<dbReference type="EMBL" id="ACNN01000028">
    <property type="protein sequence ID" value="EEN82285.1"/>
    <property type="molecule type" value="Genomic_DNA"/>
</dbReference>
<evidence type="ECO:0000256" key="1">
    <source>
        <dbReference type="ARBA" id="ARBA00022801"/>
    </source>
</evidence>
<dbReference type="Proteomes" id="UP000004295">
    <property type="component" value="Unassembled WGS sequence"/>
</dbReference>
<name>C3JC06_POREA</name>
<dbReference type="InterPro" id="IPR016035">
    <property type="entry name" value="Acyl_Trfase/lysoPLipase"/>
</dbReference>
<accession>C3JC06</accession>
<comment type="caution">
    <text evidence="4">Lacks conserved residue(s) required for the propagation of feature annotation.</text>
</comment>
<dbReference type="STRING" id="553175.POREN0001_0144"/>
<dbReference type="AlphaFoldDB" id="C3JC06"/>
<dbReference type="eggNOG" id="COG1752">
    <property type="taxonomic scope" value="Bacteria"/>
</dbReference>
<evidence type="ECO:0000259" key="5">
    <source>
        <dbReference type="PROSITE" id="PS51635"/>
    </source>
</evidence>
<evidence type="ECO:0000256" key="4">
    <source>
        <dbReference type="PROSITE-ProRule" id="PRU01161"/>
    </source>
</evidence>
<evidence type="ECO:0000256" key="2">
    <source>
        <dbReference type="ARBA" id="ARBA00022963"/>
    </source>
</evidence>
<dbReference type="InterPro" id="IPR002641">
    <property type="entry name" value="PNPLA_dom"/>
</dbReference>
<sequence length="266" mass="29823">MEVKKKSMIRYKIGLALSGGSIKGFAHLGVLQYMDEIGLKPDIIAGTSAGAIMGAFYADGYSPKEIFEIFSSVGFRGMTSLLPKRGGMFSTKNFMERLKTYLHHQNIEELPIPLRIVATDLDNGCQHVFSEGALAERIMASCSVPVLFQPVVIDRVSYVDGGLFRNFPVTVIREECDKVIGVNLGPETFRRYKKTIRGVAERSWQLVFRQNTRIDKEVCDLLLETFKVTKYGMFEVSSAAEIMALGYRMAQRSGMEHFLPIQLPSE</sequence>
<dbReference type="PANTHER" id="PTHR14226">
    <property type="entry name" value="NEUROPATHY TARGET ESTERASE/SWISS CHEESE D.MELANOGASTER"/>
    <property type="match status" value="1"/>
</dbReference>
<dbReference type="PANTHER" id="PTHR14226:SF78">
    <property type="entry name" value="SLR0060 PROTEIN"/>
    <property type="match status" value="1"/>
</dbReference>
<organism evidence="6 7">
    <name type="scientific">Porphyromonas endodontalis (strain ATCC 35406 / DSM 24491 / JCM 8526 / CCUG 16442 / BCRC 14492 / NCTC 13058 / HG 370)</name>
    <name type="common">Bacteroides endodontalis</name>
    <dbReference type="NCBI Taxonomy" id="553175"/>
    <lineage>
        <taxon>Bacteria</taxon>
        <taxon>Pseudomonadati</taxon>
        <taxon>Bacteroidota</taxon>
        <taxon>Bacteroidia</taxon>
        <taxon>Bacteroidales</taxon>
        <taxon>Porphyromonadaceae</taxon>
        <taxon>Porphyromonas</taxon>
    </lineage>
</organism>
<proteinExistence type="predicted"/>
<dbReference type="SUPFAM" id="SSF52151">
    <property type="entry name" value="FabD/lysophospholipase-like"/>
    <property type="match status" value="1"/>
</dbReference>
<dbReference type="PROSITE" id="PS51635">
    <property type="entry name" value="PNPLA"/>
    <property type="match status" value="1"/>
</dbReference>
<evidence type="ECO:0000256" key="3">
    <source>
        <dbReference type="ARBA" id="ARBA00023098"/>
    </source>
</evidence>